<dbReference type="InterPro" id="IPR016024">
    <property type="entry name" value="ARM-type_fold"/>
</dbReference>
<evidence type="ECO:0000256" key="2">
    <source>
        <dbReference type="ARBA" id="ARBA00022448"/>
    </source>
</evidence>
<dbReference type="InterPro" id="IPR000225">
    <property type="entry name" value="Armadillo"/>
</dbReference>
<dbReference type="Gene3D" id="1.25.10.10">
    <property type="entry name" value="Leucine-rich Repeat Variant"/>
    <property type="match status" value="1"/>
</dbReference>
<dbReference type="Proteomes" id="UP001432027">
    <property type="component" value="Unassembled WGS sequence"/>
</dbReference>
<gene>
    <name evidence="5" type="ORF">PENTCL1PPCAC_5657</name>
</gene>
<reference evidence="5" key="1">
    <citation type="submission" date="2023-10" db="EMBL/GenBank/DDBJ databases">
        <title>Genome assembly of Pristionchus species.</title>
        <authorList>
            <person name="Yoshida K."/>
            <person name="Sommer R.J."/>
        </authorList>
    </citation>
    <scope>NUCLEOTIDE SEQUENCE</scope>
    <source>
        <strain evidence="5">RS0144</strain>
    </source>
</reference>
<evidence type="ECO:0000313" key="5">
    <source>
        <dbReference type="EMBL" id="GMS83482.1"/>
    </source>
</evidence>
<name>A0AAV5SLA1_9BILA</name>
<feature type="region of interest" description="Disordered" evidence="4">
    <location>
        <begin position="1"/>
        <end position="20"/>
    </location>
</feature>
<dbReference type="SUPFAM" id="SSF48371">
    <property type="entry name" value="ARM repeat"/>
    <property type="match status" value="1"/>
</dbReference>
<evidence type="ECO:0000256" key="4">
    <source>
        <dbReference type="SAM" id="MobiDB-lite"/>
    </source>
</evidence>
<protein>
    <recommendedName>
        <fullName evidence="7">Armadillo repeat containing protein</fullName>
    </recommendedName>
</protein>
<accession>A0AAV5SLA1</accession>
<dbReference type="EMBL" id="BTSX01000002">
    <property type="protein sequence ID" value="GMS83482.1"/>
    <property type="molecule type" value="Genomic_DNA"/>
</dbReference>
<feature type="non-terminal residue" evidence="5">
    <location>
        <position position="1"/>
    </location>
</feature>
<sequence>GCTPLPRSEMKSKRKAGSSMASSEALAQEYNYFAGLLTTNEESTKMAQASAVHYFRRLFTENTEPPNYFDEGVIDVFISIVRNTCCAMDTRADAAWAITNLLCSKKRPLTHTIIEKRFRYSYSIRSQGALDVFEWCIRTADYKLRDQCIWGVGNIAADCSDCKEAVRATDVLEIIAKQIHSGAFHSLESSRCAIWCCLNILRGGNATVLPRTARLLLTGLTRTMLRTDVDATLLQDSLLTLALLADDRNFLQYPHLWPAQIDAMISEPGLISRTLEAVASGDSRVVSPALRLIGNIITGTDEQTELVIMREGFVRLIAHCLDCSESQVRREAAWILSNIAAGPPHHVQLILTDPPLIDQLLRLLHKDDTRMQKEICWVFANVLSSLNTTPRPAQMTDFLGYGVLAIVDVASRPFADTRLVNKIREVLSALLVVHPEFWGVVEKAAGDRTPLLEIPRRKRRVADYVIYDEEAVKI</sequence>
<keyword evidence="3" id="KW-0653">Protein transport</keyword>
<proteinExistence type="inferred from homology"/>
<evidence type="ECO:0008006" key="7">
    <source>
        <dbReference type="Google" id="ProtNLM"/>
    </source>
</evidence>
<dbReference type="Pfam" id="PF00514">
    <property type="entry name" value="Arm"/>
    <property type="match status" value="2"/>
</dbReference>
<dbReference type="PANTHER" id="PTHR23316">
    <property type="entry name" value="IMPORTIN ALPHA"/>
    <property type="match status" value="1"/>
</dbReference>
<evidence type="ECO:0000313" key="6">
    <source>
        <dbReference type="Proteomes" id="UP001432027"/>
    </source>
</evidence>
<dbReference type="InterPro" id="IPR011989">
    <property type="entry name" value="ARM-like"/>
</dbReference>
<dbReference type="SMART" id="SM00185">
    <property type="entry name" value="ARM"/>
    <property type="match status" value="6"/>
</dbReference>
<evidence type="ECO:0000256" key="3">
    <source>
        <dbReference type="ARBA" id="ARBA00022927"/>
    </source>
</evidence>
<dbReference type="GO" id="GO:0015031">
    <property type="term" value="P:protein transport"/>
    <property type="evidence" value="ECO:0007669"/>
    <property type="project" value="UniProtKB-KW"/>
</dbReference>
<organism evidence="5 6">
    <name type="scientific">Pristionchus entomophagus</name>
    <dbReference type="NCBI Taxonomy" id="358040"/>
    <lineage>
        <taxon>Eukaryota</taxon>
        <taxon>Metazoa</taxon>
        <taxon>Ecdysozoa</taxon>
        <taxon>Nematoda</taxon>
        <taxon>Chromadorea</taxon>
        <taxon>Rhabditida</taxon>
        <taxon>Rhabditina</taxon>
        <taxon>Diplogasteromorpha</taxon>
        <taxon>Diplogasteroidea</taxon>
        <taxon>Neodiplogasteridae</taxon>
        <taxon>Pristionchus</taxon>
    </lineage>
</organism>
<evidence type="ECO:0000256" key="1">
    <source>
        <dbReference type="ARBA" id="ARBA00010394"/>
    </source>
</evidence>
<dbReference type="AlphaFoldDB" id="A0AAV5SLA1"/>
<keyword evidence="2" id="KW-0813">Transport</keyword>
<comment type="similarity">
    <text evidence="1">Belongs to the importin alpha family.</text>
</comment>
<keyword evidence="6" id="KW-1185">Reference proteome</keyword>
<comment type="caution">
    <text evidence="5">The sequence shown here is derived from an EMBL/GenBank/DDBJ whole genome shotgun (WGS) entry which is preliminary data.</text>
</comment>